<comment type="caution">
    <text evidence="1">The sequence shown here is derived from an EMBL/GenBank/DDBJ whole genome shotgun (WGS) entry which is preliminary data.</text>
</comment>
<accession>A0ACC5YFW6</accession>
<reference evidence="1" key="1">
    <citation type="submission" date="2020-02" db="EMBL/GenBank/DDBJ databases">
        <title>Genome sequencing of the panga catfish, Pangasius djambal.</title>
        <authorList>
            <person name="Wen M."/>
            <person name="Zahm M."/>
            <person name="Roques C."/>
            <person name="Cabau C."/>
            <person name="Klopp C."/>
            <person name="Donnadieu C."/>
            <person name="Jouanno E."/>
            <person name="Avarre J.-C."/>
            <person name="Campet M."/>
            <person name="Ha T."/>
            <person name="Dugue R."/>
            <person name="Lampietro C."/>
            <person name="Louis A."/>
            <person name="Herpin A."/>
            <person name="Echchiki A."/>
            <person name="Berthelot C."/>
            <person name="Parey E."/>
            <person name="Roest-Crollius H."/>
            <person name="Braasch I."/>
            <person name="Postlethwait J.H."/>
            <person name="Bobe J."/>
            <person name="Montfort J."/>
            <person name="Bouchez O."/>
            <person name="Begum T."/>
            <person name="Schartl M."/>
            <person name="Gustiano R."/>
            <person name="Guiguen Y."/>
        </authorList>
    </citation>
    <scope>NUCLEOTIDE SEQUENCE</scope>
    <source>
        <strain evidence="1">Pdj_M5554</strain>
    </source>
</reference>
<organism evidence="1 2">
    <name type="scientific">Pangasius djambal</name>
    <dbReference type="NCBI Taxonomy" id="1691987"/>
    <lineage>
        <taxon>Eukaryota</taxon>
        <taxon>Metazoa</taxon>
        <taxon>Chordata</taxon>
        <taxon>Craniata</taxon>
        <taxon>Vertebrata</taxon>
        <taxon>Euteleostomi</taxon>
        <taxon>Actinopterygii</taxon>
        <taxon>Neopterygii</taxon>
        <taxon>Teleostei</taxon>
        <taxon>Ostariophysi</taxon>
        <taxon>Siluriformes</taxon>
        <taxon>Pangasiidae</taxon>
        <taxon>Pangasius</taxon>
    </lineage>
</organism>
<evidence type="ECO:0000313" key="2">
    <source>
        <dbReference type="Proteomes" id="UP000830395"/>
    </source>
</evidence>
<proteinExistence type="predicted"/>
<evidence type="ECO:0000313" key="1">
    <source>
        <dbReference type="EMBL" id="MCJ8734564.1"/>
    </source>
</evidence>
<keyword evidence="2" id="KW-1185">Reference proteome</keyword>
<gene>
    <name evidence="1" type="ORF">PDJAM_G00236750</name>
</gene>
<dbReference type="EMBL" id="CM040982">
    <property type="protein sequence ID" value="MCJ8734564.1"/>
    <property type="molecule type" value="Genomic_DNA"/>
</dbReference>
<name>A0ACC5YFW6_9TELE</name>
<dbReference type="Proteomes" id="UP000830395">
    <property type="component" value="Chromosome 8"/>
</dbReference>
<protein>
    <submittedName>
        <fullName evidence="1">Uncharacterized protein</fullName>
    </submittedName>
</protein>
<sequence length="998" mass="110548">MCLKPISVVASHRPRSFHAQARCHATSNLIYPPLLSQSQTVVVGGLWNCQTAVKKADFISALASHYSLDFLALTETWISPQNSATPAALSSAYAFSHTSREACRGGGTGLLLSRRWCFTPLSLSHLNISSFEFHVVTVTSPVNLLIAVIYRSPGPLGAFLEEMDMLLSLFPTHTPLTVLGDFNLPADKLQSSCLLPLLHSFSLTFNSCPSTHKGGNTLDLVFCRPFPTTDISATPLHISDHLLVSFTITLPIMPKSTSHLYFSPTRKNLHSISPSSLASCTLSSLPVPDSFSSLPLELATDTFLSSLSSSMDLLCPLSSKPRKISNPAPWLSDVLRSNRRELRTAERKWKKSQLDTDLVSYRALLSKFSSEVTSAKTVFYKEKLESSAQDPRKLHNIFSSLLNPPDPPDPSSLTAEDFAAFYDEKIGKICQTFTSTPTLHTEDSPSDSLAQFSKLPTEEILQVILSCNPTTCPLDPIPSTMLQTISQDLLPFITTIVNGSLTSGHPMCKAAKITIVEVEELVDVGTFAEEDVHIPSIYVHRIVKGDRYEKRIEKRTVKKAQVEKPKPKKDSDIVRERIIRRAALEFEDGMFANLGIGIPMLASNFIKPDINVYLQSENGILGLGKMVKGMGGAMDLVASAGTKVVVTMEHSAKGGKHKILEKCSLPLTGKQCVDRIITEKGKGELRHADWMANLPANLHALPLTNLAIPGSHDSFSFYIDEASPVGPEQPETVQNFVSVFGAVAKKLMRKWLATQTMNFSSQLEAGIRFFDLRISTKPRDPENELYFAHGLFSATVREGLEQISAFLSSHAREIVFLDFNHFYGVQNLHHEKLVQMLRTVFGDRLCPVVFAEEVSLKYLWEKEYQVLVFYHSPMALEVPFLWPGQMMPSPWANTTDPEKLIQFLQTSVTERRRKGTFFVSQVVLTPKASTVMKGVTSGLRETITERALPGMMQWIRSQRPGESGVNIITADFVELGDFISAVITLNYYLGEDDEEDAT</sequence>